<dbReference type="InterPro" id="IPR013083">
    <property type="entry name" value="Znf_RING/FYVE/PHD"/>
</dbReference>
<dbReference type="Pfam" id="PF02373">
    <property type="entry name" value="JmjC"/>
    <property type="match status" value="1"/>
</dbReference>
<evidence type="ECO:0000256" key="12">
    <source>
        <dbReference type="ARBA" id="ARBA00023002"/>
    </source>
</evidence>
<evidence type="ECO:0000256" key="6">
    <source>
        <dbReference type="ARBA" id="ARBA00015153"/>
    </source>
</evidence>
<proteinExistence type="inferred from homology"/>
<dbReference type="EC" id="1.14.11.27" evidence="5"/>
<gene>
    <name evidence="23" type="ORF">C8Q71DRAFT_783953</name>
</gene>
<dbReference type="Gene3D" id="2.60.120.650">
    <property type="entry name" value="Cupin"/>
    <property type="match status" value="1"/>
</dbReference>
<reference evidence="23 24" key="1">
    <citation type="journal article" date="2021" name="Environ. Microbiol.">
        <title>Gene family expansions and transcriptome signatures uncover fungal adaptations to wood decay.</title>
        <authorList>
            <person name="Hage H."/>
            <person name="Miyauchi S."/>
            <person name="Viragh M."/>
            <person name="Drula E."/>
            <person name="Min B."/>
            <person name="Chaduli D."/>
            <person name="Navarro D."/>
            <person name="Favel A."/>
            <person name="Norest M."/>
            <person name="Lesage-Meessen L."/>
            <person name="Balint B."/>
            <person name="Merenyi Z."/>
            <person name="de Eugenio L."/>
            <person name="Morin E."/>
            <person name="Martinez A.T."/>
            <person name="Baldrian P."/>
            <person name="Stursova M."/>
            <person name="Martinez M.J."/>
            <person name="Novotny C."/>
            <person name="Magnuson J.K."/>
            <person name="Spatafora J.W."/>
            <person name="Maurice S."/>
            <person name="Pangilinan J."/>
            <person name="Andreopoulos W."/>
            <person name="LaButti K."/>
            <person name="Hundley H."/>
            <person name="Na H."/>
            <person name="Kuo A."/>
            <person name="Barry K."/>
            <person name="Lipzen A."/>
            <person name="Henrissat B."/>
            <person name="Riley R."/>
            <person name="Ahrendt S."/>
            <person name="Nagy L.G."/>
            <person name="Grigoriev I.V."/>
            <person name="Martin F."/>
            <person name="Rosso M.N."/>
        </authorList>
    </citation>
    <scope>NUCLEOTIDE SEQUENCE [LARGE SCALE GENOMIC DNA]</scope>
    <source>
        <strain evidence="23 24">CIRM-BRFM 1785</strain>
    </source>
</reference>
<feature type="region of interest" description="Disordered" evidence="20">
    <location>
        <begin position="667"/>
        <end position="714"/>
    </location>
</feature>
<dbReference type="Pfam" id="PF17811">
    <property type="entry name" value="JHD"/>
    <property type="match status" value="1"/>
</dbReference>
<keyword evidence="12" id="KW-0560">Oxidoreductase</keyword>
<evidence type="ECO:0000313" key="23">
    <source>
        <dbReference type="EMBL" id="KAH9830986.1"/>
    </source>
</evidence>
<evidence type="ECO:0000256" key="19">
    <source>
        <dbReference type="PROSITE-ProRule" id="PRU00146"/>
    </source>
</evidence>
<dbReference type="RefSeq" id="XP_047774233.1">
    <property type="nucleotide sequence ID" value="XM_047925006.1"/>
</dbReference>
<protein>
    <recommendedName>
        <fullName evidence="6">JmjC domain-containing histone demethylation protein 1</fullName>
        <ecNumber evidence="5">1.14.11.27</ecNumber>
    </recommendedName>
    <alternativeName>
        <fullName evidence="17">[Histone-H3]-lysine-36 demethylase 1</fullName>
    </alternativeName>
</protein>
<dbReference type="InterPro" id="IPR041070">
    <property type="entry name" value="JHD"/>
</dbReference>
<evidence type="ECO:0000256" key="5">
    <source>
        <dbReference type="ARBA" id="ARBA00013246"/>
    </source>
</evidence>
<evidence type="ECO:0000256" key="13">
    <source>
        <dbReference type="ARBA" id="ARBA00023004"/>
    </source>
</evidence>
<dbReference type="InterPro" id="IPR003347">
    <property type="entry name" value="JmjC_dom"/>
</dbReference>
<evidence type="ECO:0000256" key="1">
    <source>
        <dbReference type="ARBA" id="ARBA00001954"/>
    </source>
</evidence>
<comment type="similarity">
    <text evidence="4">Belongs to the JHDM1 histone demethylase family.</text>
</comment>
<evidence type="ECO:0000256" key="3">
    <source>
        <dbReference type="ARBA" id="ARBA00004123"/>
    </source>
</evidence>
<feature type="compositionally biased region" description="Polar residues" evidence="20">
    <location>
        <begin position="520"/>
        <end position="529"/>
    </location>
</feature>
<evidence type="ECO:0000256" key="16">
    <source>
        <dbReference type="ARBA" id="ARBA00023242"/>
    </source>
</evidence>
<comment type="function">
    <text evidence="2">Histone demethylase that specifically demethylates 'Lys-36' of histone H3, thereby playing a central role in histone code.</text>
</comment>
<sequence length="714" mass="80317">MARARRRNGKKTPESGAADEPEEGAAEAAETTEETAQASDDSCPACAGRSTEQWAAADKENWVRCDACKTWYHWRCAGDGGELEAIDKWFCKACMDQDPARTITMKPPARKSARKKTQRDYAGLHNVGAEAGPDKWIRILEGKKIRENPFRRMKGSEVGVEWLESDESAMKEPIVIESPEGLGMKMPPKSFTVEDVAEVIGKDFPVEVIDVATQSNTPGWTLGKWAEYYAQEPSVRDKIRNVISLEISGTELADKVLPPRLVRELDWVEKFWPSTKKGRGNAYPKVQLYCLMGVAGAWTDWHVDFAGSSVYYHILHGTKVFYFIRPTPANLHAYERWSGTEMQNHSWLGDLCDEVYKVELHDGNTMIIPTGWIHAVYTPEDTLVFGGNFLHSYNVPVQLKVREIEITTHVPKKFRFPHFVKLCWYAAEKYLRDLKAKEEFSPRVLESVEALVDFLVGEARAMERGTDHAKREAKEQVPGDRVKDAPALARELRWRVRLAREEPSDDEGRGHRKSLKANGSADSLSNGTSAKRKRSPVAEDAGMFRNFKPRLWERVVTVPVERESRVVKARRPAPGGEDWEARWAEWKDSVEGKTEEGTEEVQVERRKDVIVKVRRTGKGIERQRVERVLEQWVWEGREEKTEVKPPVVKEDGDVDMADPSAVAIAEGAGSTSKAGLEGGVQEDRPEASGLNGHAMDIVDTNDTVPLDQPQAAAT</sequence>
<evidence type="ECO:0000256" key="4">
    <source>
        <dbReference type="ARBA" id="ARBA00008037"/>
    </source>
</evidence>
<dbReference type="InterPro" id="IPR019786">
    <property type="entry name" value="Zinc_finger_PHD-type_CS"/>
</dbReference>
<evidence type="ECO:0000256" key="14">
    <source>
        <dbReference type="ARBA" id="ARBA00023015"/>
    </source>
</evidence>
<feature type="domain" description="JmjC" evidence="22">
    <location>
        <begin position="246"/>
        <end position="406"/>
    </location>
</feature>
<evidence type="ECO:0000256" key="9">
    <source>
        <dbReference type="ARBA" id="ARBA00022833"/>
    </source>
</evidence>
<dbReference type="PROSITE" id="PS01359">
    <property type="entry name" value="ZF_PHD_1"/>
    <property type="match status" value="1"/>
</dbReference>
<keyword evidence="10" id="KW-0156">Chromatin regulator</keyword>
<keyword evidence="9" id="KW-0862">Zinc</keyword>
<dbReference type="InterPro" id="IPR001965">
    <property type="entry name" value="Znf_PHD"/>
</dbReference>
<keyword evidence="15" id="KW-0804">Transcription</keyword>
<evidence type="ECO:0000256" key="18">
    <source>
        <dbReference type="ARBA" id="ARBA00047915"/>
    </source>
</evidence>
<dbReference type="PANTHER" id="PTHR23123">
    <property type="entry name" value="PHD/F-BOX CONTAINING PROTEIN"/>
    <property type="match status" value="1"/>
</dbReference>
<keyword evidence="24" id="KW-1185">Reference proteome</keyword>
<evidence type="ECO:0000256" key="8">
    <source>
        <dbReference type="ARBA" id="ARBA00022771"/>
    </source>
</evidence>
<keyword evidence="11" id="KW-0223">Dioxygenase</keyword>
<evidence type="ECO:0000256" key="11">
    <source>
        <dbReference type="ARBA" id="ARBA00022964"/>
    </source>
</evidence>
<keyword evidence="16" id="KW-0539">Nucleus</keyword>
<evidence type="ECO:0000256" key="20">
    <source>
        <dbReference type="SAM" id="MobiDB-lite"/>
    </source>
</evidence>
<dbReference type="Gene3D" id="3.30.40.10">
    <property type="entry name" value="Zinc/RING finger domain, C3HC4 (zinc finger)"/>
    <property type="match status" value="1"/>
</dbReference>
<keyword evidence="14" id="KW-0805">Transcription regulation</keyword>
<comment type="catalytic activity">
    <reaction evidence="18">
        <text>N(6),N(6)-dimethyl-L-lysyl(36)-[histone H3] + 2 2-oxoglutarate + 2 O2 = L-lysyl(36)-[histone H3] + 2 formaldehyde + 2 succinate + 2 CO2</text>
        <dbReference type="Rhea" id="RHEA:42032"/>
        <dbReference type="Rhea" id="RHEA-COMP:9785"/>
        <dbReference type="Rhea" id="RHEA-COMP:9787"/>
        <dbReference type="ChEBI" id="CHEBI:15379"/>
        <dbReference type="ChEBI" id="CHEBI:16526"/>
        <dbReference type="ChEBI" id="CHEBI:16810"/>
        <dbReference type="ChEBI" id="CHEBI:16842"/>
        <dbReference type="ChEBI" id="CHEBI:29969"/>
        <dbReference type="ChEBI" id="CHEBI:30031"/>
        <dbReference type="ChEBI" id="CHEBI:61976"/>
        <dbReference type="EC" id="1.14.11.27"/>
    </reaction>
</comment>
<dbReference type="InterPro" id="IPR011011">
    <property type="entry name" value="Znf_FYVE_PHD"/>
</dbReference>
<evidence type="ECO:0000256" key="2">
    <source>
        <dbReference type="ARBA" id="ARBA00003909"/>
    </source>
</evidence>
<dbReference type="PROSITE" id="PS50016">
    <property type="entry name" value="ZF_PHD_2"/>
    <property type="match status" value="1"/>
</dbReference>
<accession>A0ABQ8K2L1</accession>
<dbReference type="SMART" id="SM00558">
    <property type="entry name" value="JmjC"/>
    <property type="match status" value="1"/>
</dbReference>
<feature type="domain" description="PHD-type" evidence="21">
    <location>
        <begin position="40"/>
        <end position="97"/>
    </location>
</feature>
<dbReference type="InterPro" id="IPR050690">
    <property type="entry name" value="JHDM1_Histone_Demethylase"/>
</dbReference>
<feature type="region of interest" description="Disordered" evidence="20">
    <location>
        <begin position="501"/>
        <end position="537"/>
    </location>
</feature>
<evidence type="ECO:0000256" key="15">
    <source>
        <dbReference type="ARBA" id="ARBA00023163"/>
    </source>
</evidence>
<keyword evidence="8 19" id="KW-0863">Zinc-finger</keyword>
<dbReference type="PROSITE" id="PS51184">
    <property type="entry name" value="JMJC"/>
    <property type="match status" value="1"/>
</dbReference>
<evidence type="ECO:0000313" key="24">
    <source>
        <dbReference type="Proteomes" id="UP000814176"/>
    </source>
</evidence>
<evidence type="ECO:0000256" key="7">
    <source>
        <dbReference type="ARBA" id="ARBA00022723"/>
    </source>
</evidence>
<keyword evidence="7" id="KW-0479">Metal-binding</keyword>
<dbReference type="Proteomes" id="UP000814176">
    <property type="component" value="Unassembled WGS sequence"/>
</dbReference>
<comment type="subcellular location">
    <subcellularLocation>
        <location evidence="3">Nucleus</location>
    </subcellularLocation>
</comment>
<evidence type="ECO:0000259" key="21">
    <source>
        <dbReference type="PROSITE" id="PS50016"/>
    </source>
</evidence>
<evidence type="ECO:0000259" key="22">
    <source>
        <dbReference type="PROSITE" id="PS51184"/>
    </source>
</evidence>
<keyword evidence="13" id="KW-0408">Iron</keyword>
<evidence type="ECO:0000256" key="10">
    <source>
        <dbReference type="ARBA" id="ARBA00022853"/>
    </source>
</evidence>
<evidence type="ECO:0000256" key="17">
    <source>
        <dbReference type="ARBA" id="ARBA00031083"/>
    </source>
</evidence>
<comment type="cofactor">
    <cofactor evidence="1">
        <name>Fe(2+)</name>
        <dbReference type="ChEBI" id="CHEBI:29033"/>
    </cofactor>
</comment>
<organism evidence="23 24">
    <name type="scientific">Rhodofomes roseus</name>
    <dbReference type="NCBI Taxonomy" id="34475"/>
    <lineage>
        <taxon>Eukaryota</taxon>
        <taxon>Fungi</taxon>
        <taxon>Dikarya</taxon>
        <taxon>Basidiomycota</taxon>
        <taxon>Agaricomycotina</taxon>
        <taxon>Agaricomycetes</taxon>
        <taxon>Polyporales</taxon>
        <taxon>Rhodofomes</taxon>
    </lineage>
</organism>
<dbReference type="SMART" id="SM00249">
    <property type="entry name" value="PHD"/>
    <property type="match status" value="1"/>
</dbReference>
<feature type="compositionally biased region" description="Acidic residues" evidence="20">
    <location>
        <begin position="17"/>
        <end position="33"/>
    </location>
</feature>
<dbReference type="EMBL" id="JADCUA010000028">
    <property type="protein sequence ID" value="KAH9830986.1"/>
    <property type="molecule type" value="Genomic_DNA"/>
</dbReference>
<feature type="compositionally biased region" description="Basic residues" evidence="20">
    <location>
        <begin position="1"/>
        <end position="10"/>
    </location>
</feature>
<dbReference type="InterPro" id="IPR019787">
    <property type="entry name" value="Znf_PHD-finger"/>
</dbReference>
<dbReference type="SUPFAM" id="SSF57903">
    <property type="entry name" value="FYVE/PHD zinc finger"/>
    <property type="match status" value="1"/>
</dbReference>
<feature type="region of interest" description="Disordered" evidence="20">
    <location>
        <begin position="1"/>
        <end position="47"/>
    </location>
</feature>
<dbReference type="SUPFAM" id="SSF51197">
    <property type="entry name" value="Clavaminate synthase-like"/>
    <property type="match status" value="1"/>
</dbReference>
<comment type="caution">
    <text evidence="23">The sequence shown here is derived from an EMBL/GenBank/DDBJ whole genome shotgun (WGS) entry which is preliminary data.</text>
</comment>
<dbReference type="GeneID" id="72005738"/>
<name>A0ABQ8K2L1_9APHY</name>